<comment type="subcellular location">
    <subcellularLocation>
        <location evidence="1">Cytoplasm</location>
    </subcellularLocation>
</comment>
<evidence type="ECO:0000256" key="4">
    <source>
        <dbReference type="ARBA" id="ARBA00049436"/>
    </source>
</evidence>
<evidence type="ECO:0000256" key="6">
    <source>
        <dbReference type="SAM" id="MobiDB-lite"/>
    </source>
</evidence>
<dbReference type="PANTHER" id="PTHR20852">
    <property type="entry name" value="GLUTAMINE SYNTHETASE"/>
    <property type="match status" value="1"/>
</dbReference>
<dbReference type="InterPro" id="IPR050292">
    <property type="entry name" value="Glutamine_Synthetase"/>
</dbReference>
<feature type="domain" description="GS beta-grasp" evidence="7">
    <location>
        <begin position="26"/>
        <end position="79"/>
    </location>
</feature>
<evidence type="ECO:0000259" key="7">
    <source>
        <dbReference type="PROSITE" id="PS51986"/>
    </source>
</evidence>
<proteinExistence type="inferred from homology"/>
<evidence type="ECO:0000313" key="8">
    <source>
        <dbReference type="EMBL" id="MBX21905.1"/>
    </source>
</evidence>
<dbReference type="InterPro" id="IPR027302">
    <property type="entry name" value="Gln_synth_N_conserv_site"/>
</dbReference>
<name>A0A2P2LVC9_RHIMU</name>
<dbReference type="PROSITE" id="PS51986">
    <property type="entry name" value="GS_BETA_GRASP"/>
    <property type="match status" value="1"/>
</dbReference>
<dbReference type="GO" id="GO:0005737">
    <property type="term" value="C:cytoplasm"/>
    <property type="evidence" value="ECO:0007669"/>
    <property type="project" value="UniProtKB-SubCell"/>
</dbReference>
<comment type="catalytic activity">
    <reaction evidence="4">
        <text>L-glutamate + NH4(+) + ATP = L-glutamine + ADP + phosphate + H(+)</text>
        <dbReference type="Rhea" id="RHEA:16169"/>
        <dbReference type="ChEBI" id="CHEBI:15378"/>
        <dbReference type="ChEBI" id="CHEBI:28938"/>
        <dbReference type="ChEBI" id="CHEBI:29985"/>
        <dbReference type="ChEBI" id="CHEBI:30616"/>
        <dbReference type="ChEBI" id="CHEBI:43474"/>
        <dbReference type="ChEBI" id="CHEBI:58359"/>
        <dbReference type="ChEBI" id="CHEBI:456216"/>
        <dbReference type="EC" id="6.3.1.2"/>
    </reaction>
</comment>
<dbReference type="GO" id="GO:0006542">
    <property type="term" value="P:glutamine biosynthetic process"/>
    <property type="evidence" value="ECO:0007669"/>
    <property type="project" value="InterPro"/>
</dbReference>
<reference evidence="8" key="1">
    <citation type="submission" date="2018-02" db="EMBL/GenBank/DDBJ databases">
        <title>Rhizophora mucronata_Transcriptome.</title>
        <authorList>
            <person name="Meera S.P."/>
            <person name="Sreeshan A."/>
            <person name="Augustine A."/>
        </authorList>
    </citation>
    <scope>NUCLEOTIDE SEQUENCE</scope>
    <source>
        <tissue evidence="8">Leaf</tissue>
    </source>
</reference>
<protein>
    <recommendedName>
        <fullName evidence="3">Glutamate--ammonia ligase</fullName>
    </recommendedName>
</protein>
<keyword evidence="2" id="KW-0963">Cytoplasm</keyword>
<accession>A0A2P2LVC9</accession>
<dbReference type="SUPFAM" id="SSF54368">
    <property type="entry name" value="Glutamine synthetase, N-terminal domain"/>
    <property type="match status" value="1"/>
</dbReference>
<evidence type="ECO:0000256" key="3">
    <source>
        <dbReference type="ARBA" id="ARBA00030668"/>
    </source>
</evidence>
<dbReference type="EMBL" id="GGEC01041421">
    <property type="protein sequence ID" value="MBX21905.1"/>
    <property type="molecule type" value="Transcribed_RNA"/>
</dbReference>
<comment type="similarity">
    <text evidence="5">Belongs to the glutamine synthetase family.</text>
</comment>
<dbReference type="GO" id="GO:0004356">
    <property type="term" value="F:glutamine synthetase activity"/>
    <property type="evidence" value="ECO:0007669"/>
    <property type="project" value="UniProtKB-EC"/>
</dbReference>
<dbReference type="AlphaFoldDB" id="A0A2P2LVC9"/>
<evidence type="ECO:0000256" key="1">
    <source>
        <dbReference type="ARBA" id="ARBA00004496"/>
    </source>
</evidence>
<evidence type="ECO:0000256" key="5">
    <source>
        <dbReference type="PROSITE-ProRule" id="PRU01330"/>
    </source>
</evidence>
<dbReference type="PROSITE" id="PS00180">
    <property type="entry name" value="GLNA_1"/>
    <property type="match status" value="1"/>
</dbReference>
<dbReference type="InterPro" id="IPR036651">
    <property type="entry name" value="Gln_synt_N_sf"/>
</dbReference>
<sequence length="79" mass="8594">MSLLSDLINLNLSDKPENLSDKPEKIIAEYIWIGGSGMDLRSKARTLSGPVSDVSKLPKWNYDGSSTDQAPGDDSEVIL</sequence>
<organism evidence="8">
    <name type="scientific">Rhizophora mucronata</name>
    <name type="common">Asiatic mangrove</name>
    <dbReference type="NCBI Taxonomy" id="61149"/>
    <lineage>
        <taxon>Eukaryota</taxon>
        <taxon>Viridiplantae</taxon>
        <taxon>Streptophyta</taxon>
        <taxon>Embryophyta</taxon>
        <taxon>Tracheophyta</taxon>
        <taxon>Spermatophyta</taxon>
        <taxon>Magnoliopsida</taxon>
        <taxon>eudicotyledons</taxon>
        <taxon>Gunneridae</taxon>
        <taxon>Pentapetalae</taxon>
        <taxon>rosids</taxon>
        <taxon>fabids</taxon>
        <taxon>Malpighiales</taxon>
        <taxon>Rhizophoraceae</taxon>
        <taxon>Rhizophora</taxon>
    </lineage>
</organism>
<dbReference type="PANTHER" id="PTHR20852:SF93">
    <property type="entry name" value="GLUTAMINE SYNTHETASE CYTOSOLIC ISOZYME 1-1"/>
    <property type="match status" value="1"/>
</dbReference>
<evidence type="ECO:0000256" key="2">
    <source>
        <dbReference type="ARBA" id="ARBA00022490"/>
    </source>
</evidence>
<dbReference type="InterPro" id="IPR008147">
    <property type="entry name" value="Gln_synt_N"/>
</dbReference>
<feature type="region of interest" description="Disordered" evidence="6">
    <location>
        <begin position="58"/>
        <end position="79"/>
    </location>
</feature>
<dbReference type="Gene3D" id="3.10.20.70">
    <property type="entry name" value="Glutamine synthetase, N-terminal domain"/>
    <property type="match status" value="1"/>
</dbReference>